<organism evidence="10 11">
    <name type="scientific">Streptomyces sparsogenes DSM 40356</name>
    <dbReference type="NCBI Taxonomy" id="1331668"/>
    <lineage>
        <taxon>Bacteria</taxon>
        <taxon>Bacillati</taxon>
        <taxon>Actinomycetota</taxon>
        <taxon>Actinomycetes</taxon>
        <taxon>Kitasatosporales</taxon>
        <taxon>Streptomycetaceae</taxon>
        <taxon>Streptomyces</taxon>
    </lineage>
</organism>
<dbReference type="InterPro" id="IPR011701">
    <property type="entry name" value="MFS"/>
</dbReference>
<dbReference type="NCBIfam" id="TIGR00711">
    <property type="entry name" value="efflux_EmrB"/>
    <property type="match status" value="1"/>
</dbReference>
<gene>
    <name evidence="10" type="ORF">SPAR_18498</name>
</gene>
<feature type="transmembrane region" description="Helical" evidence="8">
    <location>
        <begin position="71"/>
        <end position="91"/>
    </location>
</feature>
<feature type="transmembrane region" description="Helical" evidence="8">
    <location>
        <begin position="293"/>
        <end position="312"/>
    </location>
</feature>
<dbReference type="PANTHER" id="PTHR42718:SF46">
    <property type="entry name" value="BLR6921 PROTEIN"/>
    <property type="match status" value="1"/>
</dbReference>
<keyword evidence="3" id="KW-1003">Cell membrane</keyword>
<comment type="caution">
    <text evidence="10">The sequence shown here is derived from an EMBL/GenBank/DDBJ whole genome shotgun (WGS) entry which is preliminary data.</text>
</comment>
<accession>A0A1R1SI04</accession>
<dbReference type="PROSITE" id="PS50850">
    <property type="entry name" value="MFS"/>
    <property type="match status" value="1"/>
</dbReference>
<feature type="transmembrane region" description="Helical" evidence="8">
    <location>
        <begin position="225"/>
        <end position="243"/>
    </location>
</feature>
<dbReference type="SUPFAM" id="SSF103473">
    <property type="entry name" value="MFS general substrate transporter"/>
    <property type="match status" value="1"/>
</dbReference>
<dbReference type="STRING" id="67365.GCA_001704635_03703"/>
<evidence type="ECO:0000256" key="4">
    <source>
        <dbReference type="ARBA" id="ARBA00022692"/>
    </source>
</evidence>
<reference evidence="10 11" key="1">
    <citation type="submission" date="2013-05" db="EMBL/GenBank/DDBJ databases">
        <title>Genome sequence of Streptomyces sparsogenes DSM 40356.</title>
        <authorList>
            <person name="Coyne S."/>
            <person name="Seebeck F.P."/>
        </authorList>
    </citation>
    <scope>NUCLEOTIDE SEQUENCE [LARGE SCALE GENOMIC DNA]</scope>
    <source>
        <strain evidence="10 11">DSM 40356</strain>
    </source>
</reference>
<feature type="transmembrane region" description="Helical" evidence="8">
    <location>
        <begin position="103"/>
        <end position="122"/>
    </location>
</feature>
<dbReference type="Pfam" id="PF07690">
    <property type="entry name" value="MFS_1"/>
    <property type="match status" value="1"/>
</dbReference>
<dbReference type="AlphaFoldDB" id="A0A1R1SI04"/>
<feature type="transmembrane region" description="Helical" evidence="8">
    <location>
        <begin position="163"/>
        <end position="184"/>
    </location>
</feature>
<feature type="transmembrane region" description="Helical" evidence="8">
    <location>
        <begin position="483"/>
        <end position="505"/>
    </location>
</feature>
<dbReference type="Proteomes" id="UP000186168">
    <property type="component" value="Unassembled WGS sequence"/>
</dbReference>
<keyword evidence="6 8" id="KW-0472">Membrane</keyword>
<evidence type="ECO:0000259" key="9">
    <source>
        <dbReference type="PROSITE" id="PS50850"/>
    </source>
</evidence>
<dbReference type="InterPro" id="IPR020846">
    <property type="entry name" value="MFS_dom"/>
</dbReference>
<evidence type="ECO:0000313" key="11">
    <source>
        <dbReference type="Proteomes" id="UP000186168"/>
    </source>
</evidence>
<keyword evidence="11" id="KW-1185">Reference proteome</keyword>
<proteinExistence type="predicted"/>
<dbReference type="PANTHER" id="PTHR42718">
    <property type="entry name" value="MAJOR FACILITATOR SUPERFAMILY MULTIDRUG TRANSPORTER MFSC"/>
    <property type="match status" value="1"/>
</dbReference>
<dbReference type="CDD" id="cd17321">
    <property type="entry name" value="MFS_MMR_MDR_like"/>
    <property type="match status" value="1"/>
</dbReference>
<keyword evidence="7" id="KW-0046">Antibiotic resistance</keyword>
<dbReference type="GO" id="GO:0005886">
    <property type="term" value="C:plasma membrane"/>
    <property type="evidence" value="ECO:0007669"/>
    <property type="project" value="UniProtKB-SubCell"/>
</dbReference>
<dbReference type="Gene3D" id="1.20.1250.20">
    <property type="entry name" value="MFS general substrate transporter like domains"/>
    <property type="match status" value="1"/>
</dbReference>
<feature type="domain" description="Major facilitator superfamily (MFS) profile" evidence="9">
    <location>
        <begin position="37"/>
        <end position="509"/>
    </location>
</feature>
<feature type="transmembrane region" description="Helical" evidence="8">
    <location>
        <begin position="348"/>
        <end position="371"/>
    </location>
</feature>
<protein>
    <submittedName>
        <fullName evidence="10">Transmembrane transport protein</fullName>
    </submittedName>
</protein>
<dbReference type="InterPro" id="IPR004638">
    <property type="entry name" value="EmrB-like"/>
</dbReference>
<sequence>MHLASLDASITAMSAHTPSATDHSSAAPRVTPPAWAVMLVACAGQFLVVLDVSVVNVALPSMRTDLGLGETALQWVVNAYALTFAGFLLLGGRAADLFGRKRAFLVGLGLFTAASLAGGLAQQPWQLIAARAAQGLGAAVLSPATLTILTTSFPGGAARTRAIGTWTAVGAGGGAAGGLVGGLLTDYLSWRWVLLVNVPVGALVLVAAGWWLVESRAAAGRRLDVPGAVLVTTGVASLAYGIVGTEQHGWGAAASLVPLLGGCALLVAFVAVEARTREPLMPLGLFRVRAVSAANAVMLVCGGGMFAMWYFMSLYLQNVLHFSPVQAGLAFLPHTLSIILGSKLAPRLMGVVSGKTLAMAGGTMAVVGYAWQSRMDADGTFLGTVLGPAIVMSLGSGLMMTPLATAATSRAAPSEAGLVAGLVNTSRQIGGALGLAVLTAVAADRISATATAATTATGAGGGAGDGSGGTGDGPGPVALAAGYGHAFTVASCIIAAAVVLMAVALPHRRP</sequence>
<dbReference type="InterPro" id="IPR005829">
    <property type="entry name" value="Sugar_transporter_CS"/>
</dbReference>
<evidence type="ECO:0000256" key="6">
    <source>
        <dbReference type="ARBA" id="ARBA00023136"/>
    </source>
</evidence>
<evidence type="ECO:0000313" key="10">
    <source>
        <dbReference type="EMBL" id="OMI37951.1"/>
    </source>
</evidence>
<feature type="transmembrane region" description="Helical" evidence="8">
    <location>
        <begin position="34"/>
        <end position="59"/>
    </location>
</feature>
<feature type="transmembrane region" description="Helical" evidence="8">
    <location>
        <begin position="128"/>
        <end position="151"/>
    </location>
</feature>
<dbReference type="EMBL" id="ASQP01000257">
    <property type="protein sequence ID" value="OMI37951.1"/>
    <property type="molecule type" value="Genomic_DNA"/>
</dbReference>
<dbReference type="GO" id="GO:0046677">
    <property type="term" value="P:response to antibiotic"/>
    <property type="evidence" value="ECO:0007669"/>
    <property type="project" value="UniProtKB-KW"/>
</dbReference>
<keyword evidence="5 8" id="KW-1133">Transmembrane helix</keyword>
<evidence type="ECO:0000256" key="8">
    <source>
        <dbReference type="SAM" id="Phobius"/>
    </source>
</evidence>
<dbReference type="InterPro" id="IPR036259">
    <property type="entry name" value="MFS_trans_sf"/>
</dbReference>
<keyword evidence="2" id="KW-0813">Transport</keyword>
<dbReference type="GO" id="GO:0022857">
    <property type="term" value="F:transmembrane transporter activity"/>
    <property type="evidence" value="ECO:0007669"/>
    <property type="project" value="InterPro"/>
</dbReference>
<evidence type="ECO:0000256" key="1">
    <source>
        <dbReference type="ARBA" id="ARBA00004651"/>
    </source>
</evidence>
<name>A0A1R1SI04_9ACTN</name>
<feature type="transmembrane region" description="Helical" evidence="8">
    <location>
        <begin position="190"/>
        <end position="213"/>
    </location>
</feature>
<dbReference type="Gene3D" id="1.20.1720.10">
    <property type="entry name" value="Multidrug resistance protein D"/>
    <property type="match status" value="1"/>
</dbReference>
<evidence type="ECO:0000256" key="3">
    <source>
        <dbReference type="ARBA" id="ARBA00022475"/>
    </source>
</evidence>
<dbReference type="PROSITE" id="PS00216">
    <property type="entry name" value="SUGAR_TRANSPORT_1"/>
    <property type="match status" value="1"/>
</dbReference>
<comment type="subcellular location">
    <subcellularLocation>
        <location evidence="1">Cell membrane</location>
        <topology evidence="1">Multi-pass membrane protein</topology>
    </subcellularLocation>
</comment>
<evidence type="ECO:0000256" key="5">
    <source>
        <dbReference type="ARBA" id="ARBA00022989"/>
    </source>
</evidence>
<feature type="transmembrane region" description="Helical" evidence="8">
    <location>
        <begin position="249"/>
        <end position="272"/>
    </location>
</feature>
<evidence type="ECO:0000256" key="7">
    <source>
        <dbReference type="ARBA" id="ARBA00023251"/>
    </source>
</evidence>
<evidence type="ECO:0000256" key="2">
    <source>
        <dbReference type="ARBA" id="ARBA00022448"/>
    </source>
</evidence>
<keyword evidence="4 8" id="KW-0812">Transmembrane</keyword>